<feature type="domain" description="TIR" evidence="1">
    <location>
        <begin position="21"/>
        <end position="191"/>
    </location>
</feature>
<comment type="caution">
    <text evidence="2">The sequence shown here is derived from an EMBL/GenBank/DDBJ whole genome shotgun (WGS) entry which is preliminary data.</text>
</comment>
<dbReference type="EMBL" id="JASCZI010211889">
    <property type="protein sequence ID" value="MED6197376.1"/>
    <property type="molecule type" value="Genomic_DNA"/>
</dbReference>
<dbReference type="Gene3D" id="1.10.8.430">
    <property type="entry name" value="Helical domain of apoptotic protease-activating factors"/>
    <property type="match status" value="1"/>
</dbReference>
<name>A0ABU6XHV6_9FABA</name>
<evidence type="ECO:0000313" key="2">
    <source>
        <dbReference type="EMBL" id="MED6197376.1"/>
    </source>
</evidence>
<reference evidence="2 3" key="1">
    <citation type="journal article" date="2023" name="Plants (Basel)">
        <title>Bridging the Gap: Combining Genomics and Transcriptomics Approaches to Understand Stylosanthes scabra, an Orphan Legume from the Brazilian Caatinga.</title>
        <authorList>
            <person name="Ferreira-Neto J.R.C."/>
            <person name="da Silva M.D."/>
            <person name="Binneck E."/>
            <person name="de Melo N.F."/>
            <person name="da Silva R.H."/>
            <person name="de Melo A.L.T.M."/>
            <person name="Pandolfi V."/>
            <person name="Bustamante F.O."/>
            <person name="Brasileiro-Vidal A.C."/>
            <person name="Benko-Iseppon A.M."/>
        </authorList>
    </citation>
    <scope>NUCLEOTIDE SEQUENCE [LARGE SCALE GENOMIC DNA]</scope>
    <source>
        <tissue evidence="2">Leaves</tissue>
    </source>
</reference>
<dbReference type="Proteomes" id="UP001341840">
    <property type="component" value="Unassembled WGS sequence"/>
</dbReference>
<sequence>MGLIKKPPNQSEPNRGPRPYLVYDVFLSSVGRGNAESMRYTKCLYYSLEKAGFSVFWDYAGGSFLGDDHHIFLQLLQIIQRARVSVAVLSTASVASPRNLELLELMLECRRNAGQFILPVFLGVTPRDIREAFADFTKRISEKDKVECWKVTLAQICQIQSYQWVYLNNNHQWSDNDMHIRNVVEHVGGLLNGRNLFVAEYQVEVGYRVQEATKLLVHSKSKEVLLLGIWGMEQLNALCGSSEWFGPGSMIIVTTRDRSLLQDHRVDHVYTMKEMKKNKSLELFNWYVFKKAANKQYLDELSKIVVAYAGGLPLALEVLGSKLLGSLDSIPDGLIDSPHPVLQKVLKKCVKI</sequence>
<keyword evidence="3" id="KW-1185">Reference proteome</keyword>
<dbReference type="SMART" id="SM00255">
    <property type="entry name" value="TIR"/>
    <property type="match status" value="1"/>
</dbReference>
<dbReference type="Pfam" id="PF01582">
    <property type="entry name" value="TIR"/>
    <property type="match status" value="1"/>
</dbReference>
<accession>A0ABU6XHV6</accession>
<dbReference type="InterPro" id="IPR044974">
    <property type="entry name" value="Disease_R_plants"/>
</dbReference>
<dbReference type="Gene3D" id="3.40.50.10140">
    <property type="entry name" value="Toll/interleukin-1 receptor homology (TIR) domain"/>
    <property type="match status" value="1"/>
</dbReference>
<dbReference type="InterPro" id="IPR035897">
    <property type="entry name" value="Toll_tir_struct_dom_sf"/>
</dbReference>
<evidence type="ECO:0000259" key="1">
    <source>
        <dbReference type="PROSITE" id="PS50104"/>
    </source>
</evidence>
<dbReference type="PANTHER" id="PTHR11017:SF271">
    <property type="entry name" value="DISEASE RESISTANCE PROTEIN (TIR-NBS-LRR CLASS) FAMILY"/>
    <property type="match status" value="1"/>
</dbReference>
<protein>
    <recommendedName>
        <fullName evidence="1">TIR domain-containing protein</fullName>
    </recommendedName>
</protein>
<dbReference type="SUPFAM" id="SSF52540">
    <property type="entry name" value="P-loop containing nucleoside triphosphate hydrolases"/>
    <property type="match status" value="1"/>
</dbReference>
<dbReference type="InterPro" id="IPR027417">
    <property type="entry name" value="P-loop_NTPase"/>
</dbReference>
<dbReference type="PANTHER" id="PTHR11017">
    <property type="entry name" value="LEUCINE-RICH REPEAT-CONTAINING PROTEIN"/>
    <property type="match status" value="1"/>
</dbReference>
<dbReference type="SUPFAM" id="SSF52200">
    <property type="entry name" value="Toll/Interleukin receptor TIR domain"/>
    <property type="match status" value="1"/>
</dbReference>
<gene>
    <name evidence="2" type="ORF">PIB30_055886</name>
</gene>
<proteinExistence type="predicted"/>
<organism evidence="2 3">
    <name type="scientific">Stylosanthes scabra</name>
    <dbReference type="NCBI Taxonomy" id="79078"/>
    <lineage>
        <taxon>Eukaryota</taxon>
        <taxon>Viridiplantae</taxon>
        <taxon>Streptophyta</taxon>
        <taxon>Embryophyta</taxon>
        <taxon>Tracheophyta</taxon>
        <taxon>Spermatophyta</taxon>
        <taxon>Magnoliopsida</taxon>
        <taxon>eudicotyledons</taxon>
        <taxon>Gunneridae</taxon>
        <taxon>Pentapetalae</taxon>
        <taxon>rosids</taxon>
        <taxon>fabids</taxon>
        <taxon>Fabales</taxon>
        <taxon>Fabaceae</taxon>
        <taxon>Papilionoideae</taxon>
        <taxon>50 kb inversion clade</taxon>
        <taxon>dalbergioids sensu lato</taxon>
        <taxon>Dalbergieae</taxon>
        <taxon>Pterocarpus clade</taxon>
        <taxon>Stylosanthes</taxon>
    </lineage>
</organism>
<dbReference type="InterPro" id="IPR000157">
    <property type="entry name" value="TIR_dom"/>
</dbReference>
<dbReference type="PROSITE" id="PS50104">
    <property type="entry name" value="TIR"/>
    <property type="match status" value="1"/>
</dbReference>
<evidence type="ECO:0000313" key="3">
    <source>
        <dbReference type="Proteomes" id="UP001341840"/>
    </source>
</evidence>
<dbReference type="InterPro" id="IPR042197">
    <property type="entry name" value="Apaf_helical"/>
</dbReference>